<dbReference type="Proteomes" id="UP000561011">
    <property type="component" value="Unassembled WGS sequence"/>
</dbReference>
<dbReference type="EMBL" id="JACBYE010000014">
    <property type="protein sequence ID" value="NYS93402.1"/>
    <property type="molecule type" value="Genomic_DNA"/>
</dbReference>
<dbReference type="SUPFAM" id="SSF56529">
    <property type="entry name" value="FAH"/>
    <property type="match status" value="1"/>
</dbReference>
<comment type="caution">
    <text evidence="1">The sequence shown here is derived from an EMBL/GenBank/DDBJ whole genome shotgun (WGS) entry which is preliminary data.</text>
</comment>
<dbReference type="GO" id="GO:0005737">
    <property type="term" value="C:cytoplasm"/>
    <property type="evidence" value="ECO:0007669"/>
    <property type="project" value="TreeGrafter"/>
</dbReference>
<keyword evidence="2" id="KW-1185">Reference proteome</keyword>
<proteinExistence type="predicted"/>
<sequence length="264" mass="27319">MTQHDTTKTAELLVRARASRRALTGFPGEIPPTVDEAYTIQDEVIALTDDTVVGWKVGLIAPALRERAGAERLVGPVFATNLWPAQPGVVIPLPAIVGGTSCVEAEIVMTVGVDVPAGTAVQTLDDARQLLGGVHVAVELAGSPVPQINGLGPMAVASDLGNNAGLVLGPQVPEWRSGAWEQLEASTWIAGELVGRADATSIAGGALEAFRFALATVSGRGRDIPAGTHIATGAVTGIHDVVPGQHARIRFGEIFQVDLDVVEA</sequence>
<evidence type="ECO:0000313" key="1">
    <source>
        <dbReference type="EMBL" id="NYS93402.1"/>
    </source>
</evidence>
<dbReference type="AlphaFoldDB" id="A0A853EUP9"/>
<accession>A0A853EUP9</accession>
<dbReference type="PANTHER" id="PTHR30143">
    <property type="entry name" value="ACID HYDRATASE"/>
    <property type="match status" value="1"/>
</dbReference>
<name>A0A853EUP9_9MICO</name>
<organism evidence="1 2">
    <name type="scientific">Sanguibacter inulinus</name>
    <dbReference type="NCBI Taxonomy" id="60922"/>
    <lineage>
        <taxon>Bacteria</taxon>
        <taxon>Bacillati</taxon>
        <taxon>Actinomycetota</taxon>
        <taxon>Actinomycetes</taxon>
        <taxon>Micrococcales</taxon>
        <taxon>Sanguibacteraceae</taxon>
        <taxon>Sanguibacter</taxon>
    </lineage>
</organism>
<dbReference type="GO" id="GO:0008684">
    <property type="term" value="F:2-oxopent-4-enoate hydratase activity"/>
    <property type="evidence" value="ECO:0007669"/>
    <property type="project" value="TreeGrafter"/>
</dbReference>
<protein>
    <submittedName>
        <fullName evidence="1">2-keto-4-pentenoate hydratase</fullName>
    </submittedName>
</protein>
<dbReference type="InterPro" id="IPR036663">
    <property type="entry name" value="Fumarylacetoacetase_C_sf"/>
</dbReference>
<dbReference type="InterPro" id="IPR050772">
    <property type="entry name" value="Hydratase-Decarb/MhpD_sf"/>
</dbReference>
<dbReference type="PANTHER" id="PTHR30143:SF0">
    <property type="entry name" value="2-KETO-4-PENTENOATE HYDRATASE"/>
    <property type="match status" value="1"/>
</dbReference>
<reference evidence="1 2" key="1">
    <citation type="submission" date="2020-07" db="EMBL/GenBank/DDBJ databases">
        <title>MOT database genomes.</title>
        <authorList>
            <person name="Joseph S."/>
            <person name="Aduse-Opoku J."/>
            <person name="Hashim A."/>
            <person name="Wade W."/>
            <person name="Curtis M."/>
        </authorList>
    </citation>
    <scope>NUCLEOTIDE SEQUENCE [LARGE SCALE GENOMIC DNA]</scope>
    <source>
        <strain evidence="1 2">DSM 100099</strain>
    </source>
</reference>
<dbReference type="RefSeq" id="WP_179913067.1">
    <property type="nucleotide sequence ID" value="NZ_JACBYE010000014.1"/>
</dbReference>
<gene>
    <name evidence="1" type="ORF">HZZ10_07670</name>
</gene>
<evidence type="ECO:0000313" key="2">
    <source>
        <dbReference type="Proteomes" id="UP000561011"/>
    </source>
</evidence>
<dbReference type="Gene3D" id="3.90.850.10">
    <property type="entry name" value="Fumarylacetoacetase-like, C-terminal domain"/>
    <property type="match status" value="1"/>
</dbReference>